<dbReference type="EMBL" id="LOJF01000010">
    <property type="protein sequence ID" value="KUH57998.1"/>
    <property type="molecule type" value="Genomic_DNA"/>
</dbReference>
<evidence type="ECO:0000313" key="2">
    <source>
        <dbReference type="EMBL" id="KUH57998.1"/>
    </source>
</evidence>
<protein>
    <submittedName>
        <fullName evidence="2">Uncharacterized protein</fullName>
    </submittedName>
</protein>
<sequence length="203" mass="21062">MSDARLTSREKRGGAAGAASRRWRFALVAGAALVACGLLVWWQGMQRATAQASEGSALCQAVLADLDATVPASGPAAEEDPAALPVAQLEGVDVVGRLVCKDALLDLPVATLGEDASLVPALEEGNDGELVVRVPAWLAREAGLDALKAGDRLVFVQVNGARRTFSVADAGTTSADFNDNFDLLVYTEGSFGEKTWVGCSQSS</sequence>
<accession>A0A100YUM3</accession>
<dbReference type="AlphaFoldDB" id="A0A100YUM3"/>
<feature type="transmembrane region" description="Helical" evidence="1">
    <location>
        <begin position="21"/>
        <end position="42"/>
    </location>
</feature>
<evidence type="ECO:0000256" key="1">
    <source>
        <dbReference type="SAM" id="Phobius"/>
    </source>
</evidence>
<proteinExistence type="predicted"/>
<keyword evidence="1" id="KW-0472">Membrane</keyword>
<evidence type="ECO:0000313" key="3">
    <source>
        <dbReference type="Proteomes" id="UP000054078"/>
    </source>
</evidence>
<dbReference type="RefSeq" id="WP_059054930.1">
    <property type="nucleotide sequence ID" value="NZ_LOJF01000010.1"/>
</dbReference>
<keyword evidence="1" id="KW-1133">Transmembrane helix</keyword>
<gene>
    <name evidence="2" type="ORF">AUL39_07155</name>
</gene>
<dbReference type="STRING" id="1299998.AUL39_07155"/>
<comment type="caution">
    <text evidence="2">The sequence shown here is derived from an EMBL/GenBank/DDBJ whole genome shotgun (WGS) entry which is preliminary data.</text>
</comment>
<reference evidence="2 3" key="1">
    <citation type="submission" date="2015-12" db="EMBL/GenBank/DDBJ databases">
        <title>Draft Genome Sequence of Olsenella scatoligenes SK9K4T; a Producer of 3-Methylindole- (skatole) and 4-Methylphenol- (p-cresol) Isolated from Pig Feces.</title>
        <authorList>
            <person name="Li X."/>
            <person name="Borg B."/>
            <person name="Canibe N."/>
        </authorList>
    </citation>
    <scope>NUCLEOTIDE SEQUENCE [LARGE SCALE GENOMIC DNA]</scope>
    <source>
        <strain evidence="2 3">SK9K4</strain>
    </source>
</reference>
<name>A0A100YUM3_TRASO</name>
<dbReference type="Proteomes" id="UP000054078">
    <property type="component" value="Unassembled WGS sequence"/>
</dbReference>
<keyword evidence="1" id="KW-0812">Transmembrane</keyword>
<keyword evidence="3" id="KW-1185">Reference proteome</keyword>
<organism evidence="2 3">
    <name type="scientific">Tractidigestivibacter scatoligenes</name>
    <name type="common">Olsenella scatoligenes</name>
    <dbReference type="NCBI Taxonomy" id="1299998"/>
    <lineage>
        <taxon>Bacteria</taxon>
        <taxon>Bacillati</taxon>
        <taxon>Actinomycetota</taxon>
        <taxon>Coriobacteriia</taxon>
        <taxon>Coriobacteriales</taxon>
        <taxon>Atopobiaceae</taxon>
        <taxon>Tractidigestivibacter</taxon>
    </lineage>
</organism>